<organism evidence="1 2">
    <name type="scientific">Arachnia rubra</name>
    <dbReference type="NCBI Taxonomy" id="1547448"/>
    <lineage>
        <taxon>Bacteria</taxon>
        <taxon>Bacillati</taxon>
        <taxon>Actinomycetota</taxon>
        <taxon>Actinomycetes</taxon>
        <taxon>Propionibacteriales</taxon>
        <taxon>Propionibacteriaceae</taxon>
        <taxon>Arachnia</taxon>
    </lineage>
</organism>
<dbReference type="RefSeq" id="WP_212322462.1">
    <property type="nucleotide sequence ID" value="NZ_AP024463.1"/>
</dbReference>
<proteinExistence type="predicted"/>
<dbReference type="Proteomes" id="UP000678513">
    <property type="component" value="Chromosome"/>
</dbReference>
<gene>
    <name evidence="1" type="ORF">J5A65_12470</name>
</gene>
<accession>A0ABX7Y3G9</accession>
<dbReference type="EMBL" id="CP072384">
    <property type="protein sequence ID" value="QUC07724.1"/>
    <property type="molecule type" value="Genomic_DNA"/>
</dbReference>
<keyword evidence="2" id="KW-1185">Reference proteome</keyword>
<dbReference type="InterPro" id="IPR018757">
    <property type="entry name" value="DUF2316"/>
</dbReference>
<evidence type="ECO:0000313" key="2">
    <source>
        <dbReference type="Proteomes" id="UP000678513"/>
    </source>
</evidence>
<reference evidence="1 2" key="1">
    <citation type="submission" date="2021-03" db="EMBL/GenBank/DDBJ databases">
        <title>Human Oral Microbial Genomes.</title>
        <authorList>
            <person name="Johnston C.D."/>
            <person name="Chen T."/>
            <person name="Dewhirst F.E."/>
        </authorList>
    </citation>
    <scope>NUCLEOTIDE SEQUENCE [LARGE SCALE GENOMIC DNA]</scope>
    <source>
        <strain evidence="1 2">DSMZ 100122</strain>
    </source>
</reference>
<protein>
    <submittedName>
        <fullName evidence="1">DUF2316 family protein</fullName>
    </submittedName>
</protein>
<dbReference type="Pfam" id="PF10078">
    <property type="entry name" value="DUF2316"/>
    <property type="match status" value="1"/>
</dbReference>
<sequence length="102" mass="11555">MSINDAERRQTAEELTALRELLPATNEELAHRLGYGTDQLAAVLDMRPAVDPREVWRVRDFLVAIAAARGIQLPEFSVLKQARRRQAQMWFGSWEVPDPAGL</sequence>
<name>A0ABX7Y3G9_9ACTN</name>
<evidence type="ECO:0000313" key="1">
    <source>
        <dbReference type="EMBL" id="QUC07724.1"/>
    </source>
</evidence>